<dbReference type="Proteomes" id="UP001391051">
    <property type="component" value="Unassembled WGS sequence"/>
</dbReference>
<protein>
    <submittedName>
        <fullName evidence="1">Uncharacterized protein</fullName>
    </submittedName>
</protein>
<dbReference type="EMBL" id="JAQQWE010000006">
    <property type="protein sequence ID" value="KAK7948546.1"/>
    <property type="molecule type" value="Genomic_DNA"/>
</dbReference>
<keyword evidence="2" id="KW-1185">Reference proteome</keyword>
<reference evidence="1 2" key="1">
    <citation type="submission" date="2023-01" db="EMBL/GenBank/DDBJ databases">
        <title>Analysis of 21 Apiospora genomes using comparative genomics revels a genus with tremendous synthesis potential of carbohydrate active enzymes and secondary metabolites.</title>
        <authorList>
            <person name="Sorensen T."/>
        </authorList>
    </citation>
    <scope>NUCLEOTIDE SEQUENCE [LARGE SCALE GENOMIC DNA]</scope>
    <source>
        <strain evidence="1 2">CBS 24483</strain>
    </source>
</reference>
<accession>A0ABR1Q7N0</accession>
<evidence type="ECO:0000313" key="1">
    <source>
        <dbReference type="EMBL" id="KAK7948546.1"/>
    </source>
</evidence>
<name>A0ABR1Q7N0_9PEZI</name>
<comment type="caution">
    <text evidence="1">The sequence shown here is derived from an EMBL/GenBank/DDBJ whole genome shotgun (WGS) entry which is preliminary data.</text>
</comment>
<gene>
    <name evidence="1" type="ORF">PG986_009432</name>
</gene>
<dbReference type="RefSeq" id="XP_066698052.1">
    <property type="nucleotide sequence ID" value="XM_066845654.1"/>
</dbReference>
<dbReference type="GeneID" id="92078716"/>
<proteinExistence type="predicted"/>
<evidence type="ECO:0000313" key="2">
    <source>
        <dbReference type="Proteomes" id="UP001391051"/>
    </source>
</evidence>
<sequence>MEQNLISRIYRHDYEGHEISTRAMKANPGSKALVTDPGGGIFDPHRSLCRWKDEFLSRRSICLDEENRSFFEAVRNPNEDEDIMDVLSGAYEVEYDRWAYKMEPLQRLCAGLKLDLFTSTTLEREAPVALVFDRDGSGRRPLRHGPLTAGGLYRVLCRQRFGVAMDPLATEQEECDISDALPIPCAVQAEQRIIYLTDPDARSLSVLAATASLPQALPLLEFMAERLSSNPSFSIRVPPKGVAVFEMSFQLPFLVFRSVPSDDESRGPLEGRSSCTNLSFLTFNSDFDGQSGETESHFLCQSTFSCFVHGWDFARWTAYGLFDTYFDKTDCRECATQYIEDSKASNPYFAGDPLTYAQEDLNRPITCPRHYFLRVLQTRIIRVGDEWGKVVSEVLEMVGIGEVFFWRTQFLEGSISLGRGSMFSLSKQVTRLTVSLQQARCQVAFQPFRPDTTNTDMLLTAIDERQVKLTQAYQWNIRARSLLIRLKRLLEKTVKSWQSFVSKDIEYLYQEGSHANVGPGAIQTLHSIKRVVDELESLHDELHHQVEVFEKGCMQEYEQHSRDARLTCGPVSYVPSWTGRKNGTGAAENSAGSAGNV</sequence>
<organism evidence="1 2">
    <name type="scientific">Apiospora aurea</name>
    <dbReference type="NCBI Taxonomy" id="335848"/>
    <lineage>
        <taxon>Eukaryota</taxon>
        <taxon>Fungi</taxon>
        <taxon>Dikarya</taxon>
        <taxon>Ascomycota</taxon>
        <taxon>Pezizomycotina</taxon>
        <taxon>Sordariomycetes</taxon>
        <taxon>Xylariomycetidae</taxon>
        <taxon>Amphisphaeriales</taxon>
        <taxon>Apiosporaceae</taxon>
        <taxon>Apiospora</taxon>
    </lineage>
</organism>